<dbReference type="PANTHER" id="PTHR43877">
    <property type="entry name" value="AMINOALKYLPHOSPHONATE N-ACETYLTRANSFERASE-RELATED-RELATED"/>
    <property type="match status" value="1"/>
</dbReference>
<name>A0ABT9PFX7_9ACTN</name>
<evidence type="ECO:0000313" key="4">
    <source>
        <dbReference type="EMBL" id="MDP9831299.1"/>
    </source>
</evidence>
<evidence type="ECO:0000313" key="5">
    <source>
        <dbReference type="Proteomes" id="UP001235712"/>
    </source>
</evidence>
<dbReference type="PROSITE" id="PS51186">
    <property type="entry name" value="GNAT"/>
    <property type="match status" value="1"/>
</dbReference>
<dbReference type="SUPFAM" id="SSF55729">
    <property type="entry name" value="Acyl-CoA N-acyltransferases (Nat)"/>
    <property type="match status" value="1"/>
</dbReference>
<dbReference type="Proteomes" id="UP001235712">
    <property type="component" value="Unassembled WGS sequence"/>
</dbReference>
<dbReference type="Pfam" id="PF00583">
    <property type="entry name" value="Acetyltransf_1"/>
    <property type="match status" value="1"/>
</dbReference>
<keyword evidence="2" id="KW-0012">Acyltransferase</keyword>
<dbReference type="InterPro" id="IPR016181">
    <property type="entry name" value="Acyl_CoA_acyltransferase"/>
</dbReference>
<keyword evidence="5" id="KW-1185">Reference proteome</keyword>
<comment type="caution">
    <text evidence="4">The sequence shown here is derived from an EMBL/GenBank/DDBJ whole genome shotgun (WGS) entry which is preliminary data.</text>
</comment>
<dbReference type="InterPro" id="IPR000182">
    <property type="entry name" value="GNAT_dom"/>
</dbReference>
<protein>
    <submittedName>
        <fullName evidence="4">GNAT superfamily N-acetyltransferase</fullName>
    </submittedName>
</protein>
<dbReference type="EMBL" id="JAUSQZ010000001">
    <property type="protein sequence ID" value="MDP9831299.1"/>
    <property type="molecule type" value="Genomic_DNA"/>
</dbReference>
<evidence type="ECO:0000256" key="2">
    <source>
        <dbReference type="ARBA" id="ARBA00023315"/>
    </source>
</evidence>
<evidence type="ECO:0000256" key="1">
    <source>
        <dbReference type="ARBA" id="ARBA00022679"/>
    </source>
</evidence>
<organism evidence="4 5">
    <name type="scientific">Kineosporia succinea</name>
    <dbReference type="NCBI Taxonomy" id="84632"/>
    <lineage>
        <taxon>Bacteria</taxon>
        <taxon>Bacillati</taxon>
        <taxon>Actinomycetota</taxon>
        <taxon>Actinomycetes</taxon>
        <taxon>Kineosporiales</taxon>
        <taxon>Kineosporiaceae</taxon>
        <taxon>Kineosporia</taxon>
    </lineage>
</organism>
<proteinExistence type="predicted"/>
<dbReference type="RefSeq" id="WP_370882533.1">
    <property type="nucleotide sequence ID" value="NZ_JAUSQZ010000001.1"/>
</dbReference>
<keyword evidence="1" id="KW-0808">Transferase</keyword>
<dbReference type="CDD" id="cd04301">
    <property type="entry name" value="NAT_SF"/>
    <property type="match status" value="1"/>
</dbReference>
<evidence type="ECO:0000259" key="3">
    <source>
        <dbReference type="PROSITE" id="PS51186"/>
    </source>
</evidence>
<dbReference type="InterPro" id="IPR050832">
    <property type="entry name" value="Bact_Acetyltransf"/>
</dbReference>
<accession>A0ABT9PFX7</accession>
<dbReference type="Gene3D" id="3.40.630.30">
    <property type="match status" value="1"/>
</dbReference>
<feature type="domain" description="N-acetyltransferase" evidence="3">
    <location>
        <begin position="1"/>
        <end position="152"/>
    </location>
</feature>
<reference evidence="4 5" key="1">
    <citation type="submission" date="2023-07" db="EMBL/GenBank/DDBJ databases">
        <title>Sequencing the genomes of 1000 actinobacteria strains.</title>
        <authorList>
            <person name="Klenk H.-P."/>
        </authorList>
    </citation>
    <scope>NUCLEOTIDE SEQUENCE [LARGE SCALE GENOMIC DNA]</scope>
    <source>
        <strain evidence="4 5">DSM 44388</strain>
    </source>
</reference>
<gene>
    <name evidence="4" type="ORF">J2S57_007048</name>
</gene>
<sequence length="182" mass="19545">MADVDDVLALWSRSTEELSRPARAVAPPVSAASRLGEAIGGGELEVVLARSGDRPVGFLVMRESPLNVLTGSTALCVDEFWVAPSERRHGVARAMLAHVAGHAERLGVEQVIAGVPTAAKDTQRWFARLGFAPVTVRRAVTPSALRRRLSGADGQRGALEHLLSRRRSLRARARRQSESIGA</sequence>